<proteinExistence type="predicted"/>
<gene>
    <name evidence="1" type="ORF">SAMN02744037_01247</name>
</gene>
<organism evidence="1 2">
    <name type="scientific">Tepidibacter formicigenes DSM 15518</name>
    <dbReference type="NCBI Taxonomy" id="1123349"/>
    <lineage>
        <taxon>Bacteria</taxon>
        <taxon>Bacillati</taxon>
        <taxon>Bacillota</taxon>
        <taxon>Clostridia</taxon>
        <taxon>Peptostreptococcales</taxon>
        <taxon>Peptostreptococcaceae</taxon>
        <taxon>Tepidibacter</taxon>
    </lineage>
</organism>
<keyword evidence="2" id="KW-1185">Reference proteome</keyword>
<evidence type="ECO:0000313" key="1">
    <source>
        <dbReference type="EMBL" id="SHJ94157.1"/>
    </source>
</evidence>
<reference evidence="2" key="1">
    <citation type="submission" date="2016-11" db="EMBL/GenBank/DDBJ databases">
        <authorList>
            <person name="Varghese N."/>
            <person name="Submissions S."/>
        </authorList>
    </citation>
    <scope>NUCLEOTIDE SEQUENCE [LARGE SCALE GENOMIC DNA]</scope>
    <source>
        <strain evidence="2">DSM 15518</strain>
    </source>
</reference>
<protein>
    <submittedName>
        <fullName evidence="1">Uncharacterized protein</fullName>
    </submittedName>
</protein>
<dbReference type="RefSeq" id="WP_072888287.1">
    <property type="nucleotide sequence ID" value="NZ_FRAE01000022.1"/>
</dbReference>
<name>A0A1M6NEP9_9FIRM</name>
<dbReference type="AlphaFoldDB" id="A0A1M6NEP9"/>
<accession>A0A1M6NEP9</accession>
<dbReference type="Proteomes" id="UP000242497">
    <property type="component" value="Unassembled WGS sequence"/>
</dbReference>
<sequence length="60" mass="7258">MNKKDEIDILLEDILKEEVDNVNISGKEIEFEWRKFQKLQREKNKKNLMNVKSLFGLQLH</sequence>
<evidence type="ECO:0000313" key="2">
    <source>
        <dbReference type="Proteomes" id="UP000242497"/>
    </source>
</evidence>
<dbReference type="OrthoDB" id="1951928at2"/>
<dbReference type="EMBL" id="FRAE01000022">
    <property type="protein sequence ID" value="SHJ94157.1"/>
    <property type="molecule type" value="Genomic_DNA"/>
</dbReference>